<dbReference type="AlphaFoldDB" id="A0A9P6WHC2"/>
<evidence type="ECO:0000256" key="3">
    <source>
        <dbReference type="SAM" id="MobiDB-lite"/>
    </source>
</evidence>
<evidence type="ECO:0000313" key="6">
    <source>
        <dbReference type="Proteomes" id="UP000697127"/>
    </source>
</evidence>
<dbReference type="PANTHER" id="PTHR47174:SF1">
    <property type="entry name" value="REDUCED VIABILITY UPON STARVATION PROTEIN 167"/>
    <property type="match status" value="1"/>
</dbReference>
<dbReference type="GO" id="GO:1990528">
    <property type="term" value="C:Rvs161p-Rvs167p complex"/>
    <property type="evidence" value="ECO:0007669"/>
    <property type="project" value="TreeGrafter"/>
</dbReference>
<dbReference type="GO" id="GO:0097320">
    <property type="term" value="P:plasma membrane tubulation"/>
    <property type="evidence" value="ECO:0007669"/>
    <property type="project" value="TreeGrafter"/>
</dbReference>
<dbReference type="Pfam" id="PF00018">
    <property type="entry name" value="SH3_1"/>
    <property type="match status" value="1"/>
</dbReference>
<sequence>MSASINRSLTTIKTELEFLLESDVITENLYDNLIASLPERYVKGMPPKDFTGSVTTTNSVTNAGNSKTKTMFEAPKGAPPSNDNLSSNNISIKAQSQPQPPPSPSPSQSLPDNNELAEAIYDYSPQQSDDLKLSRGDKIKILEKMSDSWWKGSCNGKIGVFPANYVKLYSNSINNSRS</sequence>
<proteinExistence type="predicted"/>
<dbReference type="GO" id="GO:0006897">
    <property type="term" value="P:endocytosis"/>
    <property type="evidence" value="ECO:0007669"/>
    <property type="project" value="InterPro"/>
</dbReference>
<dbReference type="PRINTS" id="PR00452">
    <property type="entry name" value="SH3DOMAIN"/>
</dbReference>
<evidence type="ECO:0000256" key="2">
    <source>
        <dbReference type="PROSITE-ProRule" id="PRU00192"/>
    </source>
</evidence>
<dbReference type="PROSITE" id="PS50002">
    <property type="entry name" value="SH3"/>
    <property type="match status" value="1"/>
</dbReference>
<gene>
    <name evidence="5" type="ORF">C6P40_005384</name>
</gene>
<evidence type="ECO:0000313" key="5">
    <source>
        <dbReference type="EMBL" id="KAG0681979.1"/>
    </source>
</evidence>
<dbReference type="GO" id="GO:0051666">
    <property type="term" value="P:actin cortical patch localization"/>
    <property type="evidence" value="ECO:0007669"/>
    <property type="project" value="InterPro"/>
</dbReference>
<dbReference type="Gene3D" id="2.30.30.40">
    <property type="entry name" value="SH3 Domains"/>
    <property type="match status" value="1"/>
</dbReference>
<dbReference type="SMART" id="SM00326">
    <property type="entry name" value="SH3"/>
    <property type="match status" value="1"/>
</dbReference>
<comment type="caution">
    <text evidence="5">The sequence shown here is derived from an EMBL/GenBank/DDBJ whole genome shotgun (WGS) entry which is preliminary data.</text>
</comment>
<feature type="compositionally biased region" description="Low complexity" evidence="3">
    <location>
        <begin position="51"/>
        <end position="66"/>
    </location>
</feature>
<dbReference type="InterPro" id="IPR036028">
    <property type="entry name" value="SH3-like_dom_sf"/>
</dbReference>
<dbReference type="PANTHER" id="PTHR47174">
    <property type="entry name" value="BRIDGING INTEGRATOR 3"/>
    <property type="match status" value="1"/>
</dbReference>
<feature type="region of interest" description="Disordered" evidence="3">
    <location>
        <begin position="46"/>
        <end position="112"/>
    </location>
</feature>
<feature type="domain" description="SH3" evidence="4">
    <location>
        <begin position="112"/>
        <end position="171"/>
    </location>
</feature>
<dbReference type="FunFam" id="2.30.30.40:FF:000072">
    <property type="entry name" value="Unconventional Myosin IB"/>
    <property type="match status" value="1"/>
</dbReference>
<dbReference type="GO" id="GO:0043332">
    <property type="term" value="C:mating projection tip"/>
    <property type="evidence" value="ECO:0007669"/>
    <property type="project" value="TreeGrafter"/>
</dbReference>
<dbReference type="Proteomes" id="UP000697127">
    <property type="component" value="Unassembled WGS sequence"/>
</dbReference>
<dbReference type="GO" id="GO:0030479">
    <property type="term" value="C:actin cortical patch"/>
    <property type="evidence" value="ECO:0007669"/>
    <property type="project" value="TreeGrafter"/>
</dbReference>
<dbReference type="EMBL" id="PUHW01000925">
    <property type="protein sequence ID" value="KAG0681979.1"/>
    <property type="molecule type" value="Genomic_DNA"/>
</dbReference>
<feature type="compositionally biased region" description="Low complexity" evidence="3">
    <location>
        <begin position="81"/>
        <end position="97"/>
    </location>
</feature>
<keyword evidence="6" id="KW-1185">Reference proteome</keyword>
<reference evidence="5" key="1">
    <citation type="submission" date="2020-11" db="EMBL/GenBank/DDBJ databases">
        <title>Kefir isolates.</title>
        <authorList>
            <person name="Marcisauskas S."/>
            <person name="Kim Y."/>
            <person name="Blasche S."/>
        </authorList>
    </citation>
    <scope>NUCLEOTIDE SEQUENCE</scope>
    <source>
        <strain evidence="5">Olga-1</strain>
    </source>
</reference>
<organism evidence="5 6">
    <name type="scientific">Pichia californica</name>
    <dbReference type="NCBI Taxonomy" id="460514"/>
    <lineage>
        <taxon>Eukaryota</taxon>
        <taxon>Fungi</taxon>
        <taxon>Dikarya</taxon>
        <taxon>Ascomycota</taxon>
        <taxon>Saccharomycotina</taxon>
        <taxon>Pichiomycetes</taxon>
        <taxon>Pichiales</taxon>
        <taxon>Pichiaceae</taxon>
        <taxon>Pichia</taxon>
    </lineage>
</organism>
<dbReference type="SUPFAM" id="SSF50044">
    <property type="entry name" value="SH3-domain"/>
    <property type="match status" value="1"/>
</dbReference>
<accession>A0A9P6WHC2</accession>
<evidence type="ECO:0000259" key="4">
    <source>
        <dbReference type="PROSITE" id="PS50002"/>
    </source>
</evidence>
<name>A0A9P6WHC2_9ASCO</name>
<dbReference type="InterPro" id="IPR046982">
    <property type="entry name" value="BIN3/RVS161-like"/>
</dbReference>
<evidence type="ECO:0000256" key="1">
    <source>
        <dbReference type="ARBA" id="ARBA00022443"/>
    </source>
</evidence>
<feature type="non-terminal residue" evidence="5">
    <location>
        <position position="178"/>
    </location>
</feature>
<keyword evidence="1 2" id="KW-0728">SH3 domain</keyword>
<protein>
    <recommendedName>
        <fullName evidence="4">SH3 domain-containing protein</fullName>
    </recommendedName>
</protein>
<dbReference type="GO" id="GO:0008289">
    <property type="term" value="F:lipid binding"/>
    <property type="evidence" value="ECO:0007669"/>
    <property type="project" value="TreeGrafter"/>
</dbReference>
<dbReference type="InterPro" id="IPR001452">
    <property type="entry name" value="SH3_domain"/>
</dbReference>
<dbReference type="GO" id="GO:0031097">
    <property type="term" value="C:medial cortex"/>
    <property type="evidence" value="ECO:0007669"/>
    <property type="project" value="TreeGrafter"/>
</dbReference>